<feature type="transmembrane region" description="Helical" evidence="7">
    <location>
        <begin position="247"/>
        <end position="267"/>
    </location>
</feature>
<dbReference type="InterPro" id="IPR035906">
    <property type="entry name" value="MetI-like_sf"/>
</dbReference>
<evidence type="ECO:0000313" key="10">
    <source>
        <dbReference type="Proteomes" id="UP001451571"/>
    </source>
</evidence>
<feature type="domain" description="ABC transmembrane type-1" evidence="8">
    <location>
        <begin position="79"/>
        <end position="268"/>
    </location>
</feature>
<evidence type="ECO:0000313" key="9">
    <source>
        <dbReference type="EMBL" id="XAH74844.1"/>
    </source>
</evidence>
<dbReference type="InterPro" id="IPR000515">
    <property type="entry name" value="MetI-like"/>
</dbReference>
<dbReference type="PANTHER" id="PTHR43744">
    <property type="entry name" value="ABC TRANSPORTER PERMEASE PROTEIN MG189-RELATED-RELATED"/>
    <property type="match status" value="1"/>
</dbReference>
<evidence type="ECO:0000256" key="6">
    <source>
        <dbReference type="ARBA" id="ARBA00023136"/>
    </source>
</evidence>
<accession>A0ABZ3EX62</accession>
<dbReference type="PANTHER" id="PTHR43744:SF12">
    <property type="entry name" value="ABC TRANSPORTER PERMEASE PROTEIN MG189-RELATED"/>
    <property type="match status" value="1"/>
</dbReference>
<feature type="transmembrane region" description="Helical" evidence="7">
    <location>
        <begin position="21"/>
        <end position="40"/>
    </location>
</feature>
<feature type="transmembrane region" description="Helical" evidence="7">
    <location>
        <begin position="83"/>
        <end position="105"/>
    </location>
</feature>
<feature type="transmembrane region" description="Helical" evidence="7">
    <location>
        <begin position="189"/>
        <end position="211"/>
    </location>
</feature>
<reference evidence="9 10" key="1">
    <citation type="submission" date="2024-02" db="EMBL/GenBank/DDBJ databases">
        <title>Bacterial strain from lacustrine sediment.</title>
        <authorList>
            <person name="Petit C."/>
            <person name="Fadhlaoui K."/>
        </authorList>
    </citation>
    <scope>NUCLEOTIDE SEQUENCE [LARGE SCALE GENOMIC DNA]</scope>
    <source>
        <strain evidence="9 10">IPX-CK</strain>
    </source>
</reference>
<dbReference type="Proteomes" id="UP001451571">
    <property type="component" value="Chromosome"/>
</dbReference>
<gene>
    <name evidence="9" type="ORF">V6984_03505</name>
</gene>
<name>A0ABZ3EX62_9FIRM</name>
<evidence type="ECO:0000256" key="4">
    <source>
        <dbReference type="ARBA" id="ARBA00022692"/>
    </source>
</evidence>
<evidence type="ECO:0000256" key="7">
    <source>
        <dbReference type="RuleBase" id="RU363032"/>
    </source>
</evidence>
<dbReference type="EMBL" id="CP146256">
    <property type="protein sequence ID" value="XAH74844.1"/>
    <property type="molecule type" value="Genomic_DNA"/>
</dbReference>
<keyword evidence="5 7" id="KW-1133">Transmembrane helix</keyword>
<keyword evidence="10" id="KW-1185">Reference proteome</keyword>
<evidence type="ECO:0000256" key="5">
    <source>
        <dbReference type="ARBA" id="ARBA00022989"/>
    </source>
</evidence>
<dbReference type="Pfam" id="PF00528">
    <property type="entry name" value="BPD_transp_1"/>
    <property type="match status" value="1"/>
</dbReference>
<dbReference type="Gene3D" id="1.10.3720.10">
    <property type="entry name" value="MetI-like"/>
    <property type="match status" value="1"/>
</dbReference>
<comment type="subcellular location">
    <subcellularLocation>
        <location evidence="1 7">Cell membrane</location>
        <topology evidence="1 7">Multi-pass membrane protein</topology>
    </subcellularLocation>
</comment>
<feature type="transmembrane region" description="Helical" evidence="7">
    <location>
        <begin position="114"/>
        <end position="136"/>
    </location>
</feature>
<keyword evidence="2 7" id="KW-0813">Transport</keyword>
<protein>
    <submittedName>
        <fullName evidence="9">Carbohydrate ABC transporter permease</fullName>
    </submittedName>
</protein>
<organism evidence="9 10">
    <name type="scientific">Kineothrix sedimenti</name>
    <dbReference type="NCBI Taxonomy" id="3123317"/>
    <lineage>
        <taxon>Bacteria</taxon>
        <taxon>Bacillati</taxon>
        <taxon>Bacillota</taxon>
        <taxon>Clostridia</taxon>
        <taxon>Lachnospirales</taxon>
        <taxon>Lachnospiraceae</taxon>
        <taxon>Kineothrix</taxon>
    </lineage>
</organism>
<evidence type="ECO:0000259" key="8">
    <source>
        <dbReference type="PROSITE" id="PS50928"/>
    </source>
</evidence>
<feature type="transmembrane region" description="Helical" evidence="7">
    <location>
        <begin position="148"/>
        <end position="168"/>
    </location>
</feature>
<keyword evidence="4 7" id="KW-0812">Transmembrane</keyword>
<comment type="similarity">
    <text evidence="7">Belongs to the binding-protein-dependent transport system permease family.</text>
</comment>
<dbReference type="PROSITE" id="PS50928">
    <property type="entry name" value="ABC_TM1"/>
    <property type="match status" value="1"/>
</dbReference>
<dbReference type="SUPFAM" id="SSF161098">
    <property type="entry name" value="MetI-like"/>
    <property type="match status" value="1"/>
</dbReference>
<proteinExistence type="inferred from homology"/>
<evidence type="ECO:0000256" key="2">
    <source>
        <dbReference type="ARBA" id="ARBA00022448"/>
    </source>
</evidence>
<evidence type="ECO:0000256" key="3">
    <source>
        <dbReference type="ARBA" id="ARBA00022475"/>
    </source>
</evidence>
<sequence length="283" mass="32001">MKKQAFYANKKKWNLGKLMGFLLTFGMVILVLVPIIWLFVSSFKTDSGVIAYPPHFFPTEWTFSQYRYVTESIPIFSMTKTTIFFAGGVTILSVLFDSMAGYAFARLNFRGSKLLFSIILLTMMVPFQIIMTPLYIEIFKLKLLDTYLGLILPRATSAFGIYMMRSFFAGLPKSLEESGRIEGMGEFRIFRSLMLPLCKPALISLGIFHFMNNWNDLLYPLMLTSSSDKRTLSAGLAVLVGNKVIKYGPTLAATMISLIPLLILYLFCQRYFVEGIATAGTKE</sequence>
<keyword evidence="3" id="KW-1003">Cell membrane</keyword>
<keyword evidence="6 7" id="KW-0472">Membrane</keyword>
<dbReference type="CDD" id="cd06261">
    <property type="entry name" value="TM_PBP2"/>
    <property type="match status" value="1"/>
</dbReference>
<evidence type="ECO:0000256" key="1">
    <source>
        <dbReference type="ARBA" id="ARBA00004651"/>
    </source>
</evidence>
<dbReference type="RefSeq" id="WP_342758422.1">
    <property type="nucleotide sequence ID" value="NZ_CP146256.1"/>
</dbReference>